<dbReference type="InterPro" id="IPR014729">
    <property type="entry name" value="Rossmann-like_a/b/a_fold"/>
</dbReference>
<dbReference type="InterPro" id="IPR009008">
    <property type="entry name" value="Val/Leu/Ile-tRNA-synth_edit"/>
</dbReference>
<dbReference type="Pfam" id="PF00133">
    <property type="entry name" value="tRNA-synt_1"/>
    <property type="match status" value="1"/>
</dbReference>
<comment type="cofactor">
    <cofactor evidence="1">
        <name>Zn(2+)</name>
        <dbReference type="ChEBI" id="CHEBI:29105"/>
    </cofactor>
</comment>
<sequence length="589" mass="67708">MRPDIMAEEHKSISEREQEILAFWEQQKIFQKSLSQKAPKGNFVFFEGPPTANGKPGIHHAEARAFKDIIPRFRTMQGYRVERKGGWDTHGLPVELEVEKQLGFKSKKEIEEYGIAKFNAKCKESVWTYLKDWQEFTRRLGFWVDLENAYVTYKPEYVESLWWVIKQIWDKGLLYQDYRVTPHCPRCGTSLSSHELAQGYAEVKDLAVSAKFKIKGKNNEYFVAWTTTPWTLPANVALAVGTSIAYVKVKQGEDYLWLAKARSEVIGEGEVVEEVLGEKLVGMEYEPLYPFVHDAINGTEQEGKKAWYVASADFVTTTDGTGIVHTAVMYGADDFELGTKIGLPKYHLVKLDGTFVDKAGFLAGRLVTDEGVAIDIIKDLAHRGLLIKKEKYEHSYPHCWRCKSKIIYYAKDSWYIKMSTLREKMIKENKKIHWEPEHIQEGRFGEWLREVKDWAFSRERYWGTPLPIWVCKKCGEKKCVGSFQELKDASSDPSVVSSPSFDPHRPTVDEIVLKCEKCGGEAKRVPDVCDVWFDSGCMPYAQWHYPFENKAKIDPPSPRLRGTGKGEAYPADYISEAIDQTRGWFYTLL</sequence>
<dbReference type="NCBIfam" id="TIGR00392">
    <property type="entry name" value="ileS"/>
    <property type="match status" value="1"/>
</dbReference>
<keyword evidence="8" id="KW-0479">Metal-binding</keyword>
<evidence type="ECO:0000256" key="12">
    <source>
        <dbReference type="ARBA" id="ARBA00022917"/>
    </source>
</evidence>
<evidence type="ECO:0000256" key="1">
    <source>
        <dbReference type="ARBA" id="ARBA00001947"/>
    </source>
</evidence>
<dbReference type="GO" id="GO:0002161">
    <property type="term" value="F:aminoacyl-tRNA deacylase activity"/>
    <property type="evidence" value="ECO:0007669"/>
    <property type="project" value="InterPro"/>
</dbReference>
<dbReference type="AlphaFoldDB" id="A0A0G1XPU2"/>
<gene>
    <name evidence="18" type="ORF">UY77_C0002G0011</name>
</gene>
<dbReference type="PRINTS" id="PR00984">
    <property type="entry name" value="TRNASYNTHILE"/>
</dbReference>
<evidence type="ECO:0000313" key="19">
    <source>
        <dbReference type="Proteomes" id="UP000034711"/>
    </source>
</evidence>
<keyword evidence="10" id="KW-0862">Zinc</keyword>
<comment type="catalytic activity">
    <reaction evidence="15">
        <text>tRNA(Ile) + L-isoleucine + ATP = L-isoleucyl-tRNA(Ile) + AMP + diphosphate</text>
        <dbReference type="Rhea" id="RHEA:11060"/>
        <dbReference type="Rhea" id="RHEA-COMP:9666"/>
        <dbReference type="Rhea" id="RHEA-COMP:9695"/>
        <dbReference type="ChEBI" id="CHEBI:30616"/>
        <dbReference type="ChEBI" id="CHEBI:33019"/>
        <dbReference type="ChEBI" id="CHEBI:58045"/>
        <dbReference type="ChEBI" id="CHEBI:78442"/>
        <dbReference type="ChEBI" id="CHEBI:78528"/>
        <dbReference type="ChEBI" id="CHEBI:456215"/>
        <dbReference type="EC" id="6.1.1.5"/>
    </reaction>
</comment>
<evidence type="ECO:0000256" key="10">
    <source>
        <dbReference type="ARBA" id="ARBA00022833"/>
    </source>
</evidence>
<proteinExistence type="inferred from homology"/>
<dbReference type="EC" id="6.1.1.5" evidence="5 16"/>
<dbReference type="PANTHER" id="PTHR42780">
    <property type="entry name" value="SOLEUCYL-TRNA SYNTHETASE"/>
    <property type="match status" value="1"/>
</dbReference>
<dbReference type="InterPro" id="IPR023586">
    <property type="entry name" value="Ile-tRNA-ligase_type2"/>
</dbReference>
<dbReference type="Proteomes" id="UP000034711">
    <property type="component" value="Unassembled WGS sequence"/>
</dbReference>
<comment type="subunit">
    <text evidence="4">Monomer.</text>
</comment>
<evidence type="ECO:0000256" key="14">
    <source>
        <dbReference type="ARBA" id="ARBA00025217"/>
    </source>
</evidence>
<evidence type="ECO:0000256" key="5">
    <source>
        <dbReference type="ARBA" id="ARBA00013165"/>
    </source>
</evidence>
<dbReference type="SUPFAM" id="SSF50677">
    <property type="entry name" value="ValRS/IleRS/LeuRS editing domain"/>
    <property type="match status" value="1"/>
</dbReference>
<dbReference type="PANTHER" id="PTHR42780:SF1">
    <property type="entry name" value="ISOLEUCINE--TRNA LIGASE, CYTOPLASMIC"/>
    <property type="match status" value="1"/>
</dbReference>
<organism evidence="18 19">
    <name type="scientific">Candidatus Uhrbacteria bacterium GW2011_GWA2_53_10</name>
    <dbReference type="NCBI Taxonomy" id="1618980"/>
    <lineage>
        <taxon>Bacteria</taxon>
        <taxon>Candidatus Uhriibacteriota</taxon>
    </lineage>
</organism>
<comment type="similarity">
    <text evidence="3">Belongs to the class-I aminoacyl-tRNA synthetase family. IleS type 2 subfamily.</text>
</comment>
<evidence type="ECO:0000256" key="9">
    <source>
        <dbReference type="ARBA" id="ARBA00022741"/>
    </source>
</evidence>
<comment type="function">
    <text evidence="14">Catalyzes the attachment of isoleucine to tRNA(Ile). As IleRS can inadvertently accommodate and process structurally similar amino acids such as valine, to avoid such errors it has two additional distinct tRNA(Ile)-dependent editing activities. One activity is designated as 'pretransfer' editing and involves the hydrolysis of activated Val-AMP. The other activity is designated 'posttransfer' editing and involves deacylation of mischarged Val-tRNA(Ile).</text>
</comment>
<dbReference type="InterPro" id="IPR002300">
    <property type="entry name" value="aa-tRNA-synth_Ia"/>
</dbReference>
<reference evidence="18 19" key="1">
    <citation type="journal article" date="2015" name="Nature">
        <title>rRNA introns, odd ribosomes, and small enigmatic genomes across a large radiation of phyla.</title>
        <authorList>
            <person name="Brown C.T."/>
            <person name="Hug L.A."/>
            <person name="Thomas B.C."/>
            <person name="Sharon I."/>
            <person name="Castelle C.J."/>
            <person name="Singh A."/>
            <person name="Wilkins M.J."/>
            <person name="Williams K.H."/>
            <person name="Banfield J.F."/>
        </authorList>
    </citation>
    <scope>NUCLEOTIDE SEQUENCE [LARGE SCALE GENOMIC DNA]</scope>
</reference>
<dbReference type="GO" id="GO:0005737">
    <property type="term" value="C:cytoplasm"/>
    <property type="evidence" value="ECO:0007669"/>
    <property type="project" value="UniProtKB-SubCell"/>
</dbReference>
<dbReference type="GO" id="GO:0046872">
    <property type="term" value="F:metal ion binding"/>
    <property type="evidence" value="ECO:0007669"/>
    <property type="project" value="UniProtKB-KW"/>
</dbReference>
<evidence type="ECO:0000256" key="6">
    <source>
        <dbReference type="ARBA" id="ARBA00022490"/>
    </source>
</evidence>
<evidence type="ECO:0000256" key="8">
    <source>
        <dbReference type="ARBA" id="ARBA00022723"/>
    </source>
</evidence>
<evidence type="ECO:0000256" key="2">
    <source>
        <dbReference type="ARBA" id="ARBA00004496"/>
    </source>
</evidence>
<comment type="subcellular location">
    <subcellularLocation>
        <location evidence="2">Cytoplasm</location>
    </subcellularLocation>
</comment>
<evidence type="ECO:0000256" key="13">
    <source>
        <dbReference type="ARBA" id="ARBA00023146"/>
    </source>
</evidence>
<evidence type="ECO:0000256" key="15">
    <source>
        <dbReference type="ARBA" id="ARBA00048359"/>
    </source>
</evidence>
<keyword evidence="12" id="KW-0648">Protein biosynthesis</keyword>
<evidence type="ECO:0000256" key="3">
    <source>
        <dbReference type="ARBA" id="ARBA00007078"/>
    </source>
</evidence>
<keyword evidence="11" id="KW-0067">ATP-binding</keyword>
<dbReference type="InterPro" id="IPR002301">
    <property type="entry name" value="Ile-tRNA-ligase"/>
</dbReference>
<evidence type="ECO:0000256" key="4">
    <source>
        <dbReference type="ARBA" id="ARBA00011245"/>
    </source>
</evidence>
<evidence type="ECO:0000256" key="11">
    <source>
        <dbReference type="ARBA" id="ARBA00022840"/>
    </source>
</evidence>
<keyword evidence="13" id="KW-0030">Aminoacyl-tRNA synthetase</keyword>
<keyword evidence="9" id="KW-0547">Nucleotide-binding</keyword>
<comment type="caution">
    <text evidence="18">The sequence shown here is derived from an EMBL/GenBank/DDBJ whole genome shotgun (WGS) entry which is preliminary data.</text>
</comment>
<dbReference type="SUPFAM" id="SSF52374">
    <property type="entry name" value="Nucleotidylyl transferase"/>
    <property type="match status" value="1"/>
</dbReference>
<dbReference type="Gene3D" id="3.40.50.620">
    <property type="entry name" value="HUPs"/>
    <property type="match status" value="2"/>
</dbReference>
<protein>
    <recommendedName>
        <fullName evidence="5 16">Isoleucine--tRNA ligase</fullName>
        <ecNumber evidence="5 16">6.1.1.5</ecNumber>
    </recommendedName>
</protein>
<accession>A0A0G1XPU2</accession>
<keyword evidence="7 18" id="KW-0436">Ligase</keyword>
<dbReference type="GO" id="GO:0005524">
    <property type="term" value="F:ATP binding"/>
    <property type="evidence" value="ECO:0007669"/>
    <property type="project" value="UniProtKB-KW"/>
</dbReference>
<dbReference type="EMBL" id="LCRI01000002">
    <property type="protein sequence ID" value="KKW33263.1"/>
    <property type="molecule type" value="Genomic_DNA"/>
</dbReference>
<dbReference type="GO" id="GO:0006428">
    <property type="term" value="P:isoleucyl-tRNA aminoacylation"/>
    <property type="evidence" value="ECO:0007669"/>
    <property type="project" value="UniProtKB-UniRule"/>
</dbReference>
<evidence type="ECO:0000259" key="17">
    <source>
        <dbReference type="Pfam" id="PF00133"/>
    </source>
</evidence>
<keyword evidence="6" id="KW-0963">Cytoplasm</keyword>
<evidence type="ECO:0000256" key="16">
    <source>
        <dbReference type="NCBIfam" id="TIGR00392"/>
    </source>
</evidence>
<name>A0A0G1XPU2_9BACT</name>
<dbReference type="PATRIC" id="fig|1618980.3.peg.53"/>
<feature type="domain" description="Aminoacyl-tRNA synthetase class Ia" evidence="17">
    <location>
        <begin position="20"/>
        <end position="588"/>
    </location>
</feature>
<evidence type="ECO:0000313" key="18">
    <source>
        <dbReference type="EMBL" id="KKW33263.1"/>
    </source>
</evidence>
<dbReference type="GO" id="GO:0004822">
    <property type="term" value="F:isoleucine-tRNA ligase activity"/>
    <property type="evidence" value="ECO:0007669"/>
    <property type="project" value="UniProtKB-UniRule"/>
</dbReference>
<evidence type="ECO:0000256" key="7">
    <source>
        <dbReference type="ARBA" id="ARBA00022598"/>
    </source>
</evidence>
<dbReference type="FunFam" id="3.40.50.620:FF:000063">
    <property type="entry name" value="Isoleucine--tRNA ligase"/>
    <property type="match status" value="1"/>
</dbReference>